<evidence type="ECO:0000256" key="2">
    <source>
        <dbReference type="SAM" id="MobiDB-lite"/>
    </source>
</evidence>
<feature type="coiled-coil region" evidence="1">
    <location>
        <begin position="87"/>
        <end position="121"/>
    </location>
</feature>
<reference evidence="3" key="1">
    <citation type="submission" date="2018-02" db="EMBL/GenBank/DDBJ databases">
        <authorList>
            <person name="Cohen D.B."/>
            <person name="Kent A.D."/>
        </authorList>
    </citation>
    <scope>NUCLEOTIDE SEQUENCE</scope>
</reference>
<name>A0A2N9IZW1_FAGSY</name>
<dbReference type="AlphaFoldDB" id="A0A2N9IZW1"/>
<accession>A0A2N9IZW1</accession>
<gene>
    <name evidence="3" type="ORF">FSB_LOCUS58324</name>
</gene>
<keyword evidence="1" id="KW-0175">Coiled coil</keyword>
<feature type="region of interest" description="Disordered" evidence="2">
    <location>
        <begin position="10"/>
        <end position="46"/>
    </location>
</feature>
<organism evidence="3">
    <name type="scientific">Fagus sylvatica</name>
    <name type="common">Beechnut</name>
    <dbReference type="NCBI Taxonomy" id="28930"/>
    <lineage>
        <taxon>Eukaryota</taxon>
        <taxon>Viridiplantae</taxon>
        <taxon>Streptophyta</taxon>
        <taxon>Embryophyta</taxon>
        <taxon>Tracheophyta</taxon>
        <taxon>Spermatophyta</taxon>
        <taxon>Magnoliopsida</taxon>
        <taxon>eudicotyledons</taxon>
        <taxon>Gunneridae</taxon>
        <taxon>Pentapetalae</taxon>
        <taxon>rosids</taxon>
        <taxon>fabids</taxon>
        <taxon>Fagales</taxon>
        <taxon>Fagaceae</taxon>
        <taxon>Fagus</taxon>
    </lineage>
</organism>
<dbReference type="EMBL" id="OIVN01006316">
    <property type="protein sequence ID" value="SPD30442.1"/>
    <property type="molecule type" value="Genomic_DNA"/>
</dbReference>
<protein>
    <submittedName>
        <fullName evidence="3">Uncharacterized protein</fullName>
    </submittedName>
</protein>
<sequence>MVEVNQWVLMGERNRPKKEEESWRAESTGVMGDEESNEGLTEKHERKKQRILKQINGFVIKSSDHGSSSNDAEGVRSLIRIKEIQFYDKLAAEKVAKEMERIEYEAQLAAKEAQHRQDREQYAVEKFELKQRIMHLELEWQKLLFEANTERQWNPHVPLNYGYPIPSLAPLVAAS</sequence>
<evidence type="ECO:0000256" key="1">
    <source>
        <dbReference type="SAM" id="Coils"/>
    </source>
</evidence>
<proteinExistence type="predicted"/>
<feature type="compositionally biased region" description="Basic and acidic residues" evidence="2">
    <location>
        <begin position="12"/>
        <end position="24"/>
    </location>
</feature>
<evidence type="ECO:0000313" key="3">
    <source>
        <dbReference type="EMBL" id="SPD30442.1"/>
    </source>
</evidence>